<dbReference type="OrthoDB" id="6159137at2759"/>
<feature type="compositionally biased region" description="Low complexity" evidence="1">
    <location>
        <begin position="30"/>
        <end position="45"/>
    </location>
</feature>
<organism>
    <name type="scientific">Serpula lacrymans var. lacrymans (strain S7.9)</name>
    <name type="common">Dry rot fungus</name>
    <dbReference type="NCBI Taxonomy" id="578457"/>
    <lineage>
        <taxon>Eukaryota</taxon>
        <taxon>Fungi</taxon>
        <taxon>Dikarya</taxon>
        <taxon>Basidiomycota</taxon>
        <taxon>Agaricomycotina</taxon>
        <taxon>Agaricomycetes</taxon>
        <taxon>Agaricomycetidae</taxon>
        <taxon>Boletales</taxon>
        <taxon>Coniophorineae</taxon>
        <taxon>Serpulaceae</taxon>
        <taxon>Serpula</taxon>
    </lineage>
</organism>
<dbReference type="RefSeq" id="XP_007316741.1">
    <property type="nucleotide sequence ID" value="XM_007316679.1"/>
</dbReference>
<dbReference type="GO" id="GO:0003676">
    <property type="term" value="F:nucleic acid binding"/>
    <property type="evidence" value="ECO:0007669"/>
    <property type="project" value="InterPro"/>
</dbReference>
<proteinExistence type="predicted"/>
<evidence type="ECO:0008006" key="3">
    <source>
        <dbReference type="Google" id="ProtNLM"/>
    </source>
</evidence>
<accession>F8NQA8</accession>
<protein>
    <recommendedName>
        <fullName evidence="3">RRM domain-containing protein</fullName>
    </recommendedName>
</protein>
<name>F8NQA8_SERL9</name>
<dbReference type="EMBL" id="GL945432">
    <property type="protein sequence ID" value="EGO26568.1"/>
    <property type="molecule type" value="Genomic_DNA"/>
</dbReference>
<dbReference type="AlphaFoldDB" id="F8NQA8"/>
<feature type="compositionally biased region" description="Polar residues" evidence="1">
    <location>
        <begin position="218"/>
        <end position="229"/>
    </location>
</feature>
<evidence type="ECO:0000256" key="1">
    <source>
        <dbReference type="SAM" id="MobiDB-lite"/>
    </source>
</evidence>
<dbReference type="Proteomes" id="UP000008064">
    <property type="component" value="Unassembled WGS sequence"/>
</dbReference>
<feature type="region of interest" description="Disordered" evidence="1">
    <location>
        <begin position="183"/>
        <end position="263"/>
    </location>
</feature>
<evidence type="ECO:0000313" key="2">
    <source>
        <dbReference type="EMBL" id="EGO26568.1"/>
    </source>
</evidence>
<dbReference type="SUPFAM" id="SSF54928">
    <property type="entry name" value="RNA-binding domain, RBD"/>
    <property type="match status" value="1"/>
</dbReference>
<dbReference type="HOGENOM" id="CLU_056747_0_0_1"/>
<feature type="compositionally biased region" description="Gly residues" evidence="1">
    <location>
        <begin position="248"/>
        <end position="263"/>
    </location>
</feature>
<reference evidence="2" key="1">
    <citation type="submission" date="2011-04" db="EMBL/GenBank/DDBJ databases">
        <title>Evolution of plant cell wall degrading machinery underlies the functional diversity of forest fungi.</title>
        <authorList>
            <consortium name="US DOE Joint Genome Institute (JGI-PGF)"/>
            <person name="Eastwood D.C."/>
            <person name="Floudas D."/>
            <person name="Binder M."/>
            <person name="Majcherczyk A."/>
            <person name="Schneider P."/>
            <person name="Aerts A."/>
            <person name="Asiegbu F.O."/>
            <person name="Baker S.E."/>
            <person name="Barry K."/>
            <person name="Bendiksby M."/>
            <person name="Blumentritt M."/>
            <person name="Coutinho P.M."/>
            <person name="Cullen D."/>
            <person name="Cullen D."/>
            <person name="Gathman A."/>
            <person name="Goodell B."/>
            <person name="Henrissat B."/>
            <person name="Ihrmark K."/>
            <person name="Kauserud H."/>
            <person name="Kohler A."/>
            <person name="LaButti K."/>
            <person name="Lapidus A."/>
            <person name="Lavin J.L."/>
            <person name="Lee Y.-H."/>
            <person name="Lindquist E."/>
            <person name="Lilly W."/>
            <person name="Lucas S."/>
            <person name="Morin E."/>
            <person name="Murat C."/>
            <person name="Oguiza J.A."/>
            <person name="Park J."/>
            <person name="Pisabarro A.G."/>
            <person name="Riley R."/>
            <person name="Rosling A."/>
            <person name="Salamov A."/>
            <person name="Schmidt O."/>
            <person name="Schmutz J."/>
            <person name="Skrede I."/>
            <person name="Stenlid J."/>
            <person name="Wiebenga A."/>
            <person name="Xie X."/>
            <person name="Kues U."/>
            <person name="Hibbett D.S."/>
            <person name="Hoffmeister D."/>
            <person name="Hogberg N."/>
            <person name="Martin F."/>
            <person name="Grigoriev I.V."/>
            <person name="Watkinson S.C."/>
        </authorList>
    </citation>
    <scope>NUCLEOTIDE SEQUENCE</scope>
    <source>
        <strain evidence="2">S7.9</strain>
    </source>
</reference>
<dbReference type="Gene3D" id="3.30.70.330">
    <property type="match status" value="1"/>
</dbReference>
<dbReference type="KEGG" id="sla:SERLADRAFT_436378"/>
<feature type="region of interest" description="Disordered" evidence="1">
    <location>
        <begin position="7"/>
        <end position="49"/>
    </location>
</feature>
<gene>
    <name evidence="2" type="ORF">SERLADRAFT_436378</name>
</gene>
<dbReference type="InterPro" id="IPR012677">
    <property type="entry name" value="Nucleotide-bd_a/b_plait_sf"/>
</dbReference>
<dbReference type="InterPro" id="IPR035979">
    <property type="entry name" value="RBD_domain_sf"/>
</dbReference>
<dbReference type="GeneID" id="18814681"/>
<sequence>MIILQLRSNRPPKGDPNSTWSHDLYEDPDAPSSRSLSARLTSTPSQPRKADLHLAQRALREATGQGTGISIKGASSGVVGNVVQVEGLVKGTTPADVEAIFKRCGVIISSTFSSSSTPDAVSVRLTFKIPAAASAAIAKFDGQPADGKILKVRIVGGTAASLGGRLGGIGLAKEEGSVDVLMESSEESGSKLRSDSIIASDPRASVLTAPPGTDPKMYNQQLSVQNSSRKWQRGAGSGGGRGRRGGRRGGGVGSSGNGGMDID</sequence>